<sequence length="214" mass="23245">MAADDFASPPAPKTANTGHISLCGHHQCPLSFEVSLASPSLAADAAFVTYLTNLINTAYRSSEAEFWQPGKFTRCSAAELSSYIQSSQIVVAWQCGSSHTDPADLVGCVRLQMLDGSTAACGMLVCDPAARGTGVGRGLVTFAEEWAKGRGAEQMQVEVIVGDGWVHELKDRLAGWYERRGYQLLRVGEVRDEVPWLADILAKRARVKVFRKVL</sequence>
<dbReference type="InterPro" id="IPR050832">
    <property type="entry name" value="Bact_Acetyltransf"/>
</dbReference>
<evidence type="ECO:0000313" key="5">
    <source>
        <dbReference type="Proteomes" id="UP001628179"/>
    </source>
</evidence>
<dbReference type="Proteomes" id="UP001628179">
    <property type="component" value="Unassembled WGS sequence"/>
</dbReference>
<comment type="caution">
    <text evidence="4">The sequence shown here is derived from an EMBL/GenBank/DDBJ whole genome shotgun (WGS) entry which is preliminary data.</text>
</comment>
<dbReference type="PANTHER" id="PTHR43877">
    <property type="entry name" value="AMINOALKYLPHOSPHONATE N-ACETYLTRANSFERASE-RELATED-RELATED"/>
    <property type="match status" value="1"/>
</dbReference>
<organism evidence="4 5">
    <name type="scientific">Madurella fahalii</name>
    <dbReference type="NCBI Taxonomy" id="1157608"/>
    <lineage>
        <taxon>Eukaryota</taxon>
        <taxon>Fungi</taxon>
        <taxon>Dikarya</taxon>
        <taxon>Ascomycota</taxon>
        <taxon>Pezizomycotina</taxon>
        <taxon>Sordariomycetes</taxon>
        <taxon>Sordariomycetidae</taxon>
        <taxon>Sordariales</taxon>
        <taxon>Sordariales incertae sedis</taxon>
        <taxon>Madurella</taxon>
    </lineage>
</organism>
<dbReference type="PANTHER" id="PTHR43877:SF2">
    <property type="entry name" value="AMINOALKYLPHOSPHONATE N-ACETYLTRANSFERASE-RELATED"/>
    <property type="match status" value="1"/>
</dbReference>
<dbReference type="SUPFAM" id="SSF55729">
    <property type="entry name" value="Acyl-CoA N-acyltransferases (Nat)"/>
    <property type="match status" value="1"/>
</dbReference>
<keyword evidence="5" id="KW-1185">Reference proteome</keyword>
<evidence type="ECO:0000313" key="4">
    <source>
        <dbReference type="EMBL" id="GAB1315352.1"/>
    </source>
</evidence>
<evidence type="ECO:0000256" key="1">
    <source>
        <dbReference type="ARBA" id="ARBA00022679"/>
    </source>
</evidence>
<proteinExistence type="predicted"/>
<reference evidence="4 5" key="1">
    <citation type="submission" date="2024-09" db="EMBL/GenBank/DDBJ databases">
        <title>Itraconazole resistance in Madurella fahalii resulting from another homologue of gene encoding cytochrome P450 14-alpha sterol demethylase (CYP51).</title>
        <authorList>
            <person name="Yoshioka I."/>
            <person name="Fahal A.H."/>
            <person name="Kaneko S."/>
            <person name="Yaguchi T."/>
        </authorList>
    </citation>
    <scope>NUCLEOTIDE SEQUENCE [LARGE SCALE GENOMIC DNA]</scope>
    <source>
        <strain evidence="4 5">IFM 68171</strain>
    </source>
</reference>
<dbReference type="Pfam" id="PF13508">
    <property type="entry name" value="Acetyltransf_7"/>
    <property type="match status" value="1"/>
</dbReference>
<dbReference type="EMBL" id="BAAFSV010000003">
    <property type="protein sequence ID" value="GAB1315352.1"/>
    <property type="molecule type" value="Genomic_DNA"/>
</dbReference>
<evidence type="ECO:0000256" key="2">
    <source>
        <dbReference type="ARBA" id="ARBA00023315"/>
    </source>
</evidence>
<dbReference type="RefSeq" id="XP_070917083.1">
    <property type="nucleotide sequence ID" value="XM_071060982.1"/>
</dbReference>
<accession>A0ABQ0GC57</accession>
<feature type="domain" description="N-acetyltransferase" evidence="3">
    <location>
        <begin position="57"/>
        <end position="206"/>
    </location>
</feature>
<dbReference type="Gene3D" id="3.40.630.30">
    <property type="match status" value="1"/>
</dbReference>
<keyword evidence="1" id="KW-0808">Transferase</keyword>
<dbReference type="CDD" id="cd04301">
    <property type="entry name" value="NAT_SF"/>
    <property type="match status" value="1"/>
</dbReference>
<dbReference type="PROSITE" id="PS51186">
    <property type="entry name" value="GNAT"/>
    <property type="match status" value="1"/>
</dbReference>
<gene>
    <name evidence="4" type="ORF">MFIFM68171_05562</name>
</gene>
<dbReference type="InterPro" id="IPR016181">
    <property type="entry name" value="Acyl_CoA_acyltransferase"/>
</dbReference>
<protein>
    <recommendedName>
        <fullName evidence="3">N-acetyltransferase domain-containing protein</fullName>
    </recommendedName>
</protein>
<evidence type="ECO:0000259" key="3">
    <source>
        <dbReference type="PROSITE" id="PS51186"/>
    </source>
</evidence>
<dbReference type="GeneID" id="98176305"/>
<keyword evidence="2" id="KW-0012">Acyltransferase</keyword>
<dbReference type="InterPro" id="IPR000182">
    <property type="entry name" value="GNAT_dom"/>
</dbReference>
<name>A0ABQ0GC57_9PEZI</name>